<proteinExistence type="predicted"/>
<sequence length="124" mass="14146">MATILPKIGFINDKQINELIQNVSDEVIDESVIETSDVIDAFINEMLDDVIDEIVTSDDKYLQDESDMETSDVIDAFINEMLDDVIDEILTSDDAPSTELQPKWTWKWVKRVVRGICSFRGSRS</sequence>
<comment type="caution">
    <text evidence="1">The sequence shown here is derived from an EMBL/GenBank/DDBJ whole genome shotgun (WGS) entry which is preliminary data.</text>
</comment>
<accession>A0AAV0Y1P0</accession>
<gene>
    <name evidence="1" type="ORF">MEUPH1_LOCUS27427</name>
</gene>
<keyword evidence="2" id="KW-1185">Reference proteome</keyword>
<reference evidence="1 2" key="1">
    <citation type="submission" date="2023-01" db="EMBL/GenBank/DDBJ databases">
        <authorList>
            <person name="Whitehead M."/>
        </authorList>
    </citation>
    <scope>NUCLEOTIDE SEQUENCE [LARGE SCALE GENOMIC DNA]</scope>
</reference>
<evidence type="ECO:0000313" key="2">
    <source>
        <dbReference type="Proteomes" id="UP001160148"/>
    </source>
</evidence>
<protein>
    <submittedName>
        <fullName evidence="1">Uncharacterized protein</fullName>
    </submittedName>
</protein>
<organism evidence="1 2">
    <name type="scientific">Macrosiphum euphorbiae</name>
    <name type="common">potato aphid</name>
    <dbReference type="NCBI Taxonomy" id="13131"/>
    <lineage>
        <taxon>Eukaryota</taxon>
        <taxon>Metazoa</taxon>
        <taxon>Ecdysozoa</taxon>
        <taxon>Arthropoda</taxon>
        <taxon>Hexapoda</taxon>
        <taxon>Insecta</taxon>
        <taxon>Pterygota</taxon>
        <taxon>Neoptera</taxon>
        <taxon>Paraneoptera</taxon>
        <taxon>Hemiptera</taxon>
        <taxon>Sternorrhyncha</taxon>
        <taxon>Aphidomorpha</taxon>
        <taxon>Aphidoidea</taxon>
        <taxon>Aphididae</taxon>
        <taxon>Macrosiphini</taxon>
        <taxon>Macrosiphum</taxon>
    </lineage>
</organism>
<name>A0AAV0Y1P0_9HEMI</name>
<dbReference type="EMBL" id="CARXXK010001117">
    <property type="protein sequence ID" value="CAI6373719.1"/>
    <property type="molecule type" value="Genomic_DNA"/>
</dbReference>
<dbReference type="Proteomes" id="UP001160148">
    <property type="component" value="Unassembled WGS sequence"/>
</dbReference>
<dbReference type="AlphaFoldDB" id="A0AAV0Y1P0"/>
<evidence type="ECO:0000313" key="1">
    <source>
        <dbReference type="EMBL" id="CAI6373719.1"/>
    </source>
</evidence>